<reference evidence="1 2" key="1">
    <citation type="journal article" date="2018" name="Sci. Rep.">
        <title>Comparative analysis of the Pocillopora damicornis genome highlights role of immune system in coral evolution.</title>
        <authorList>
            <person name="Cunning R."/>
            <person name="Bay R.A."/>
            <person name="Gillette P."/>
            <person name="Baker A.C."/>
            <person name="Traylor-Knowles N."/>
        </authorList>
    </citation>
    <scope>NUCLEOTIDE SEQUENCE [LARGE SCALE GENOMIC DNA]</scope>
    <source>
        <strain evidence="1">RSMAS</strain>
        <tissue evidence="1">Whole animal</tissue>
    </source>
</reference>
<proteinExistence type="predicted"/>
<dbReference type="AlphaFoldDB" id="A0A3M6T5Q5"/>
<gene>
    <name evidence="1" type="ORF">pdam_00014984</name>
</gene>
<dbReference type="EMBL" id="RCHS01004268">
    <property type="protein sequence ID" value="RMX36623.1"/>
    <property type="molecule type" value="Genomic_DNA"/>
</dbReference>
<evidence type="ECO:0000313" key="1">
    <source>
        <dbReference type="EMBL" id="RMX36623.1"/>
    </source>
</evidence>
<comment type="caution">
    <text evidence="1">The sequence shown here is derived from an EMBL/GenBank/DDBJ whole genome shotgun (WGS) entry which is preliminary data.</text>
</comment>
<dbReference type="OrthoDB" id="5981398at2759"/>
<dbReference type="Proteomes" id="UP000275408">
    <property type="component" value="Unassembled WGS sequence"/>
</dbReference>
<sequence>MLLSLELIMRLTRPSVLDVLKGIRLIIHTIVPEECRFWKSNQISVCKRPIVPEIGPQGKVLALVELRLHRPVDVNIRREVLRDAQDLCFTNGVVFVAERGSSAIRFIELKGEVLFKPGRLKSRADLLSQLSRFRLSLEGTGPVLQKRLTTHLRSLAAQVENKQIVQINPPLSKSTSICAASKDIFLFADDEQRSIMQLELEYNGVPIIGSRLRQINYSNDVTSVESLYVLQQSAYLAANGAAGGLYGCHLDSVNVERLLRNSSDSC</sequence>
<name>A0A3M6T5Q5_POCDA</name>
<protein>
    <submittedName>
        <fullName evidence="1">Uncharacterized protein</fullName>
    </submittedName>
</protein>
<accession>A0A3M6T5Q5</accession>
<organism evidence="1 2">
    <name type="scientific">Pocillopora damicornis</name>
    <name type="common">Cauliflower coral</name>
    <name type="synonym">Millepora damicornis</name>
    <dbReference type="NCBI Taxonomy" id="46731"/>
    <lineage>
        <taxon>Eukaryota</taxon>
        <taxon>Metazoa</taxon>
        <taxon>Cnidaria</taxon>
        <taxon>Anthozoa</taxon>
        <taxon>Hexacorallia</taxon>
        <taxon>Scleractinia</taxon>
        <taxon>Astrocoeniina</taxon>
        <taxon>Pocilloporidae</taxon>
        <taxon>Pocillopora</taxon>
    </lineage>
</organism>
<evidence type="ECO:0000313" key="2">
    <source>
        <dbReference type="Proteomes" id="UP000275408"/>
    </source>
</evidence>
<keyword evidence="2" id="KW-1185">Reference proteome</keyword>